<dbReference type="EMBL" id="PDJF01000001">
    <property type="protein sequence ID" value="PFG26973.1"/>
    <property type="molecule type" value="Genomic_DNA"/>
</dbReference>
<dbReference type="AlphaFoldDB" id="A0A2A9DK42"/>
<feature type="transmembrane region" description="Helical" evidence="1">
    <location>
        <begin position="89"/>
        <end position="110"/>
    </location>
</feature>
<keyword evidence="4" id="KW-1185">Reference proteome</keyword>
<dbReference type="STRING" id="1724.GCA_001044175_01876"/>
<evidence type="ECO:0000256" key="1">
    <source>
        <dbReference type="SAM" id="Phobius"/>
    </source>
</evidence>
<accession>A0A2A9DK42</accession>
<comment type="caution">
    <text evidence="3">The sequence shown here is derived from an EMBL/GenBank/DDBJ whole genome shotgun (WGS) entry which is preliminary data.</text>
</comment>
<evidence type="ECO:0000313" key="4">
    <source>
        <dbReference type="Proteomes" id="UP000221653"/>
    </source>
</evidence>
<feature type="transmembrane region" description="Helical" evidence="1">
    <location>
        <begin position="158"/>
        <end position="178"/>
    </location>
</feature>
<evidence type="ECO:0000259" key="2">
    <source>
        <dbReference type="Pfam" id="PF13490"/>
    </source>
</evidence>
<dbReference type="OrthoDB" id="5197868at2"/>
<protein>
    <submittedName>
        <fullName evidence="3">Putative anti-sigma-YlaC factor YlaD</fullName>
    </submittedName>
</protein>
<dbReference type="Proteomes" id="UP000221653">
    <property type="component" value="Unassembled WGS sequence"/>
</dbReference>
<feature type="transmembrane region" description="Helical" evidence="1">
    <location>
        <begin position="190"/>
        <end position="210"/>
    </location>
</feature>
<name>A0A2A9DK42_9CORY</name>
<reference evidence="3 4" key="1">
    <citation type="submission" date="2017-10" db="EMBL/GenBank/DDBJ databases">
        <title>Sequencing the genomes of 1000 actinobacteria strains.</title>
        <authorList>
            <person name="Klenk H.-P."/>
        </authorList>
    </citation>
    <scope>NUCLEOTIDE SEQUENCE [LARGE SCALE GENOMIC DNA]</scope>
    <source>
        <strain evidence="3 4">DSM 20688</strain>
    </source>
</reference>
<dbReference type="RefSeq" id="WP_098388610.1">
    <property type="nucleotide sequence ID" value="NZ_LS483464.1"/>
</dbReference>
<keyword evidence="1" id="KW-1133">Transmembrane helix</keyword>
<dbReference type="InterPro" id="IPR027383">
    <property type="entry name" value="Znf_put"/>
</dbReference>
<evidence type="ECO:0000313" key="3">
    <source>
        <dbReference type="EMBL" id="PFG26973.1"/>
    </source>
</evidence>
<dbReference type="Pfam" id="PF13490">
    <property type="entry name" value="zf-HC2"/>
    <property type="match status" value="1"/>
</dbReference>
<feature type="transmembrane region" description="Helical" evidence="1">
    <location>
        <begin position="130"/>
        <end position="151"/>
    </location>
</feature>
<feature type="domain" description="Putative zinc-finger" evidence="2">
    <location>
        <begin position="5"/>
        <end position="37"/>
    </location>
</feature>
<keyword evidence="1" id="KW-0472">Membrane</keyword>
<proteinExistence type="predicted"/>
<organism evidence="3 4">
    <name type="scientific">Corynebacterium renale</name>
    <dbReference type="NCBI Taxonomy" id="1724"/>
    <lineage>
        <taxon>Bacteria</taxon>
        <taxon>Bacillati</taxon>
        <taxon>Actinomycetota</taxon>
        <taxon>Actinomycetes</taxon>
        <taxon>Mycobacteriales</taxon>
        <taxon>Corynebacteriaceae</taxon>
        <taxon>Corynebacterium</taxon>
    </lineage>
</organism>
<gene>
    <name evidence="3" type="ORF">ATK06_0014</name>
</gene>
<keyword evidence="1" id="KW-0812">Transmembrane</keyword>
<sequence length="216" mass="23438">MISHDDVQADISARLDGEPGTIPDDVFEAHLAACPTCTGFFHRAQTLQQALGGPAEHRTDLTDTILEQVEPQWRKATGSRVVSRTVSRLAVIATAVGFVVWAILMLIDTAGLVPAVMGKDQVLPLEADPVLANTLAQGAAVRMATALALFFGAWRPRLLPGLLPLLCGWFMFSFGFGMRDILLGLGTQAQYLQLLFLGFSAGAAGWCWWAHRPRRI</sequence>